<organism evidence="2 3">
    <name type="scientific">Puccinia sorghi</name>
    <dbReference type="NCBI Taxonomy" id="27349"/>
    <lineage>
        <taxon>Eukaryota</taxon>
        <taxon>Fungi</taxon>
        <taxon>Dikarya</taxon>
        <taxon>Basidiomycota</taxon>
        <taxon>Pucciniomycotina</taxon>
        <taxon>Pucciniomycetes</taxon>
        <taxon>Pucciniales</taxon>
        <taxon>Pucciniaceae</taxon>
        <taxon>Puccinia</taxon>
    </lineage>
</organism>
<protein>
    <submittedName>
        <fullName evidence="2">Uncharacterized protein</fullName>
    </submittedName>
</protein>
<gene>
    <name evidence="2" type="ORF">VP01_2237g3</name>
</gene>
<comment type="caution">
    <text evidence="2">The sequence shown here is derived from an EMBL/GenBank/DDBJ whole genome shotgun (WGS) entry which is preliminary data.</text>
</comment>
<reference evidence="2 3" key="1">
    <citation type="submission" date="2015-08" db="EMBL/GenBank/DDBJ databases">
        <title>Next Generation Sequencing and Analysis of the Genome of Puccinia sorghi L Schw, the Causal Agent of Maize Common Rust.</title>
        <authorList>
            <person name="Rochi L."/>
            <person name="Burguener G."/>
            <person name="Darino M."/>
            <person name="Turjanski A."/>
            <person name="Kreff E."/>
            <person name="Dieguez M.J."/>
            <person name="Sacco F."/>
        </authorList>
    </citation>
    <scope>NUCLEOTIDE SEQUENCE [LARGE SCALE GENOMIC DNA]</scope>
    <source>
        <strain evidence="2 3">RO10H11247</strain>
    </source>
</reference>
<name>A0A0L6V8H8_9BASI</name>
<evidence type="ECO:0000313" key="2">
    <source>
        <dbReference type="EMBL" id="KNZ57116.1"/>
    </source>
</evidence>
<keyword evidence="3" id="KW-1185">Reference proteome</keyword>
<dbReference type="VEuPathDB" id="FungiDB:VP01_2237g3"/>
<dbReference type="Proteomes" id="UP000037035">
    <property type="component" value="Unassembled WGS sequence"/>
</dbReference>
<proteinExistence type="predicted"/>
<dbReference type="AlphaFoldDB" id="A0A0L6V8H8"/>
<feature type="region of interest" description="Disordered" evidence="1">
    <location>
        <begin position="85"/>
        <end position="107"/>
    </location>
</feature>
<dbReference type="OrthoDB" id="2495635at2759"/>
<evidence type="ECO:0000313" key="3">
    <source>
        <dbReference type="Proteomes" id="UP000037035"/>
    </source>
</evidence>
<accession>A0A0L6V8H8</accession>
<dbReference type="EMBL" id="LAVV01007100">
    <property type="protein sequence ID" value="KNZ57116.1"/>
    <property type="molecule type" value="Genomic_DNA"/>
</dbReference>
<sequence>MSCAAGYSRQGPAPPIWVQAAASANTASFQGLAVKSCCVSSDLIIKMLPCAESLVDFCAGTSFIALFLPARGGFRSASHSGEDTRLLDEIETGQSSSGRSDVGSSRDRAEAHGYWDVLDEVKNEHDAQLFAAQVFDHENWEIPYIESYSRGGGNQKIDSWLNALLCTQKNIFSHQVGEIPLVKLLLELYQHRSEELLKVQLSVFFQRINTLDLTKRDPIQDASIVDFILVLASITESNQSVNGILDRFPAMIQEYIMLELPQLEQKLSQSGRNDIQSLISNLILWRSKR</sequence>
<evidence type="ECO:0000256" key="1">
    <source>
        <dbReference type="SAM" id="MobiDB-lite"/>
    </source>
</evidence>